<feature type="non-terminal residue" evidence="2">
    <location>
        <position position="1"/>
    </location>
</feature>
<evidence type="ECO:0000313" key="2">
    <source>
        <dbReference type="EMBL" id="GFU36576.1"/>
    </source>
</evidence>
<gene>
    <name evidence="2" type="ORF">NPIL_548681</name>
</gene>
<feature type="region of interest" description="Disordered" evidence="1">
    <location>
        <begin position="510"/>
        <end position="550"/>
    </location>
</feature>
<dbReference type="AlphaFoldDB" id="A0A8X6UPD8"/>
<comment type="caution">
    <text evidence="2">The sequence shown here is derived from an EMBL/GenBank/DDBJ whole genome shotgun (WGS) entry which is preliminary data.</text>
</comment>
<feature type="region of interest" description="Disordered" evidence="1">
    <location>
        <begin position="562"/>
        <end position="601"/>
    </location>
</feature>
<feature type="compositionally biased region" description="Basic and acidic residues" evidence="1">
    <location>
        <begin position="357"/>
        <end position="370"/>
    </location>
</feature>
<sequence length="601" mass="70300">VLAACAVTLVCVVPAKFNIGPSLTEILSKNKVKYRNDESREPPRKDEEQKRGEWIQFEVAPEKGRRTWGIEAYERIPKLGSTEKNTMSEGKSWLGKHWTSEIVTQKDDVKEKRFGEEENYRNSHIADEKSDHGPQLVFWDKSPNAEKIWKGRYEGATVGSKEIENTKRKRRIIRRILNNGLIRKNYGIPVENHITKIMKELALQKGETKRFKKTNQIIEFGKSTGYTYESSNAKKERIESFVEDEEGKRPKEVSESEKKIYENVFSVQPMLTGKEESKKSIEKEFEEKREIKEREDGISEENHIFLRKGERKHQNKNDKNGLKAQTEEKGDGIFDVRSWSSRSNEGKQLNSGIQRETILKEKRLFKESSKSKKNIGGKSVEERKRKNRNGTQKTRKRTKKIKFRNEFSKGHFLNPNKEANIGFTSIENNKKKKLIIRIEGYGTFEIEDSGERIKRKRRGKKKFSKGKKLAKKRLKMTSFERLGNYPTYDISKEITTSSERLLIVKVKRAEKEAEVNKSKKKRKKSEPMIKSLKIKPSDKRSNYPKHDTSEEITMSILRIFTGKSMEASKEPREKKSKKKKKKFKPAKRRLKIKPYRPDNYP</sequence>
<feature type="compositionally biased region" description="Basic and acidic residues" evidence="1">
    <location>
        <begin position="535"/>
        <end position="549"/>
    </location>
</feature>
<feature type="compositionally biased region" description="Polar residues" evidence="1">
    <location>
        <begin position="338"/>
        <end position="354"/>
    </location>
</feature>
<evidence type="ECO:0000256" key="1">
    <source>
        <dbReference type="SAM" id="MobiDB-lite"/>
    </source>
</evidence>
<accession>A0A8X6UPD8</accession>
<dbReference type="Proteomes" id="UP000887013">
    <property type="component" value="Unassembled WGS sequence"/>
</dbReference>
<evidence type="ECO:0000313" key="3">
    <source>
        <dbReference type="Proteomes" id="UP000887013"/>
    </source>
</evidence>
<feature type="compositionally biased region" description="Basic residues" evidence="1">
    <location>
        <begin position="574"/>
        <end position="594"/>
    </location>
</feature>
<organism evidence="2 3">
    <name type="scientific">Nephila pilipes</name>
    <name type="common">Giant wood spider</name>
    <name type="synonym">Nephila maculata</name>
    <dbReference type="NCBI Taxonomy" id="299642"/>
    <lineage>
        <taxon>Eukaryota</taxon>
        <taxon>Metazoa</taxon>
        <taxon>Ecdysozoa</taxon>
        <taxon>Arthropoda</taxon>
        <taxon>Chelicerata</taxon>
        <taxon>Arachnida</taxon>
        <taxon>Araneae</taxon>
        <taxon>Araneomorphae</taxon>
        <taxon>Entelegynae</taxon>
        <taxon>Araneoidea</taxon>
        <taxon>Nephilidae</taxon>
        <taxon>Nephila</taxon>
    </lineage>
</organism>
<feature type="compositionally biased region" description="Basic residues" evidence="1">
    <location>
        <begin position="385"/>
        <end position="401"/>
    </location>
</feature>
<name>A0A8X6UPD8_NEPPI</name>
<proteinExistence type="predicted"/>
<feature type="compositionally biased region" description="Basic and acidic residues" evidence="1">
    <location>
        <begin position="287"/>
        <end position="308"/>
    </location>
</feature>
<feature type="non-terminal residue" evidence="2">
    <location>
        <position position="601"/>
    </location>
</feature>
<keyword evidence="3" id="KW-1185">Reference proteome</keyword>
<feature type="compositionally biased region" description="Basic and acidic residues" evidence="1">
    <location>
        <begin position="315"/>
        <end position="334"/>
    </location>
</feature>
<dbReference type="EMBL" id="BMAW01084008">
    <property type="protein sequence ID" value="GFU36576.1"/>
    <property type="molecule type" value="Genomic_DNA"/>
</dbReference>
<feature type="region of interest" description="Disordered" evidence="1">
    <location>
        <begin position="287"/>
        <end position="401"/>
    </location>
</feature>
<protein>
    <submittedName>
        <fullName evidence="2">Uncharacterized protein</fullName>
    </submittedName>
</protein>
<reference evidence="2" key="1">
    <citation type="submission" date="2020-08" db="EMBL/GenBank/DDBJ databases">
        <title>Multicomponent nature underlies the extraordinary mechanical properties of spider dragline silk.</title>
        <authorList>
            <person name="Kono N."/>
            <person name="Nakamura H."/>
            <person name="Mori M."/>
            <person name="Yoshida Y."/>
            <person name="Ohtoshi R."/>
            <person name="Malay A.D."/>
            <person name="Moran D.A.P."/>
            <person name="Tomita M."/>
            <person name="Numata K."/>
            <person name="Arakawa K."/>
        </authorList>
    </citation>
    <scope>NUCLEOTIDE SEQUENCE</scope>
</reference>